<accession>A0A316U0W8</accession>
<feature type="compositionally biased region" description="Low complexity" evidence="1">
    <location>
        <begin position="190"/>
        <end position="225"/>
    </location>
</feature>
<keyword evidence="3" id="KW-1185">Reference proteome</keyword>
<evidence type="ECO:0000313" key="2">
    <source>
        <dbReference type="EMBL" id="PWN18123.1"/>
    </source>
</evidence>
<dbReference type="GeneID" id="37012961"/>
<feature type="compositionally biased region" description="Polar residues" evidence="1">
    <location>
        <begin position="54"/>
        <end position="73"/>
    </location>
</feature>
<protein>
    <submittedName>
        <fullName evidence="2">Uncharacterized protein</fullName>
    </submittedName>
</protein>
<feature type="region of interest" description="Disordered" evidence="1">
    <location>
        <begin position="168"/>
        <end position="241"/>
    </location>
</feature>
<dbReference type="EMBL" id="KZ819338">
    <property type="protein sequence ID" value="PWN18123.1"/>
    <property type="molecule type" value="Genomic_DNA"/>
</dbReference>
<dbReference type="AlphaFoldDB" id="A0A316U0W8"/>
<reference evidence="2 3" key="1">
    <citation type="journal article" date="2018" name="Mol. Biol. Evol.">
        <title>Broad Genomic Sampling Reveals a Smut Pathogenic Ancestry of the Fungal Clade Ustilaginomycotina.</title>
        <authorList>
            <person name="Kijpornyongpan T."/>
            <person name="Mondo S.J."/>
            <person name="Barry K."/>
            <person name="Sandor L."/>
            <person name="Lee J."/>
            <person name="Lipzen A."/>
            <person name="Pangilinan J."/>
            <person name="LaButti K."/>
            <person name="Hainaut M."/>
            <person name="Henrissat B."/>
            <person name="Grigoriev I.V."/>
            <person name="Spatafora J.W."/>
            <person name="Aime M.C."/>
        </authorList>
    </citation>
    <scope>NUCLEOTIDE SEQUENCE [LARGE SCALE GENOMIC DNA]</scope>
    <source>
        <strain evidence="2 3">MCA 4718</strain>
    </source>
</reference>
<proteinExistence type="predicted"/>
<evidence type="ECO:0000256" key="1">
    <source>
        <dbReference type="SAM" id="MobiDB-lite"/>
    </source>
</evidence>
<dbReference type="RefSeq" id="XP_025345283.1">
    <property type="nucleotide sequence ID" value="XM_025491227.1"/>
</dbReference>
<sequence length="1043" mass="113022">MGFQPELQGKLKTIASNSRQSSVDSYFRSVVIIPNPQEPVVCLTLTDNDVEGSPTETLSTTTRSKDTSALTSRQHQAYRSALSSPLSGTEPFAEEEDVRVVRRVGDQEDEEEDKAFQRELQAALLASRNDARTFLDCLYPPGNAVAGPSGCPREQSYTPPAALLGPAASDASPAVIGPSSSSSALVTGVPSTSSTPTFPSAAPSTSPLTLGGAPAAAASPRQATPVTPHARQGAPAAPVYGSAGCQRARRLEQYHQRAEEAHAIKAEGRQALRTDHGLPASAAILPVTDGASLCRVIEEEWAEQALPPLANPRHLIDCYPLLFRTLARGGALGPLIQRGIFVQSTWDTSEEGKAVARQRKPMATNTSGHHVNSFYVREWVPPAGVDVADTMATFGQDFPLQRDYVQSTQAHSQIVRYVGLCVDGEPMRRVAEDGSATSVHQTRLVEFMTTRAPTEQWRTFEIPMLAMEVPLSTMPLSDLLGKFPELTRDTAPLALRITRAMILKTNNGLAAAIESALIHGCHRGSICINSASYGGLDTLPPLRIPPQLHDLRAQVQRACGDVPFAPTSHSRVDPILFGQMHGFYTSASNATQSTASPQILASNALYAAIPSRWLHVLKDVTLEDLNGEATRFGNFAGPGLSSFRNALSWALGDPVSASGTARAREDLAHLKTIGASVDLWPMSRQQRARDVTAYANLIVDVLSTRRRAGLLNFVAIHSAQMFQLLVQEEGLADGSPLRQTAPSRVTSTRNYLEFAGTLHIVHVAGFAVPAIAFFHFGFIKYDGDAVFKADASELSAADVIARTKTMARQIGLEQHAQAAPEAFEAKEACYQRRGTGLVKARSRKNALYAEADREAQIDTLLAASAAAAGITTDINAVSAAVLLASLPVPAHITDISAQGSIEAWKIWMRKRRTGSNVTQAAYATRSVKGEQKRPNRHKRDLVTPRIRKLERGPNKFWGQITVQKARDTVASGRLTRFGYNEPTTLYRCRRCSYTGIVNAHIPSFLHLCSEGEVIEDAHDERFRKRRVESADHVDRLVAEYGLQ</sequence>
<name>A0A316U0W8_9BASI</name>
<gene>
    <name evidence="2" type="ORF">BCV69DRAFT_279125</name>
</gene>
<evidence type="ECO:0000313" key="3">
    <source>
        <dbReference type="Proteomes" id="UP000245942"/>
    </source>
</evidence>
<dbReference type="Proteomes" id="UP000245942">
    <property type="component" value="Unassembled WGS sequence"/>
</dbReference>
<feature type="region of interest" description="Disordered" evidence="1">
    <location>
        <begin position="47"/>
        <end position="73"/>
    </location>
</feature>
<organism evidence="2 3">
    <name type="scientific">Pseudomicrostroma glucosiphilum</name>
    <dbReference type="NCBI Taxonomy" id="1684307"/>
    <lineage>
        <taxon>Eukaryota</taxon>
        <taxon>Fungi</taxon>
        <taxon>Dikarya</taxon>
        <taxon>Basidiomycota</taxon>
        <taxon>Ustilaginomycotina</taxon>
        <taxon>Exobasidiomycetes</taxon>
        <taxon>Microstromatales</taxon>
        <taxon>Microstromatales incertae sedis</taxon>
        <taxon>Pseudomicrostroma</taxon>
    </lineage>
</organism>